<name>A0A8J2KQT6_9HEXA</name>
<sequence>YKKKQTLTTSSYCSYPFYCTPHPHFHQSFSLTSSMAPSTACST</sequence>
<gene>
    <name evidence="1" type="ORF">AFUS01_LOCUS28521</name>
</gene>
<dbReference type="EMBL" id="CAJVCH010408622">
    <property type="protein sequence ID" value="CAG7817986.1"/>
    <property type="molecule type" value="Genomic_DNA"/>
</dbReference>
<accession>A0A8J2KQT6</accession>
<organism evidence="1 2">
    <name type="scientific">Allacma fusca</name>
    <dbReference type="NCBI Taxonomy" id="39272"/>
    <lineage>
        <taxon>Eukaryota</taxon>
        <taxon>Metazoa</taxon>
        <taxon>Ecdysozoa</taxon>
        <taxon>Arthropoda</taxon>
        <taxon>Hexapoda</taxon>
        <taxon>Collembola</taxon>
        <taxon>Symphypleona</taxon>
        <taxon>Sminthuridae</taxon>
        <taxon>Allacma</taxon>
    </lineage>
</organism>
<feature type="non-terminal residue" evidence="1">
    <location>
        <position position="1"/>
    </location>
</feature>
<comment type="caution">
    <text evidence="1">The sequence shown here is derived from an EMBL/GenBank/DDBJ whole genome shotgun (WGS) entry which is preliminary data.</text>
</comment>
<reference evidence="1" key="1">
    <citation type="submission" date="2021-06" db="EMBL/GenBank/DDBJ databases">
        <authorList>
            <person name="Hodson N. C."/>
            <person name="Mongue J. A."/>
            <person name="Jaron S. K."/>
        </authorList>
    </citation>
    <scope>NUCLEOTIDE SEQUENCE</scope>
</reference>
<dbReference type="AlphaFoldDB" id="A0A8J2KQT6"/>
<keyword evidence="2" id="KW-1185">Reference proteome</keyword>
<proteinExistence type="predicted"/>
<protein>
    <submittedName>
        <fullName evidence="1">Uncharacterized protein</fullName>
    </submittedName>
</protein>
<evidence type="ECO:0000313" key="2">
    <source>
        <dbReference type="Proteomes" id="UP000708208"/>
    </source>
</evidence>
<evidence type="ECO:0000313" key="1">
    <source>
        <dbReference type="EMBL" id="CAG7817986.1"/>
    </source>
</evidence>
<dbReference type="Proteomes" id="UP000708208">
    <property type="component" value="Unassembled WGS sequence"/>
</dbReference>